<keyword evidence="2" id="KW-1185">Reference proteome</keyword>
<sequence length="148" mass="17234">MQLIMFVGIPASGKSTFYKERFFHSHMRVSLDLFNTRNKENKFLKLAFLLHQRVVIDNTNVAKVDRAPYIGQARANRYTVIGYYFESNLADCLERNERRSRNEKINRVGVIAKLKNLEPPKLQEGFDELYAVQLGGSEFIIKPYDNEV</sequence>
<evidence type="ECO:0000313" key="1">
    <source>
        <dbReference type="EMBL" id="MBT1707235.1"/>
    </source>
</evidence>
<protein>
    <submittedName>
        <fullName evidence="1">ATP-binding protein</fullName>
    </submittedName>
</protein>
<keyword evidence="1" id="KW-0067">ATP-binding</keyword>
<dbReference type="AlphaFoldDB" id="A0AAP2GTE0"/>
<proteinExistence type="predicted"/>
<dbReference type="SUPFAM" id="SSF52540">
    <property type="entry name" value="P-loop containing nucleoside triphosphate hydrolases"/>
    <property type="match status" value="1"/>
</dbReference>
<dbReference type="GO" id="GO:0046403">
    <property type="term" value="F:polynucleotide 3'-phosphatase activity"/>
    <property type="evidence" value="ECO:0007669"/>
    <property type="project" value="TreeGrafter"/>
</dbReference>
<gene>
    <name evidence="1" type="ORF">KK062_03335</name>
</gene>
<dbReference type="Gene3D" id="3.40.50.300">
    <property type="entry name" value="P-loop containing nucleotide triphosphate hydrolases"/>
    <property type="match status" value="1"/>
</dbReference>
<organism evidence="1 2">
    <name type="scientific">Dawidia cretensis</name>
    <dbReference type="NCBI Taxonomy" id="2782350"/>
    <lineage>
        <taxon>Bacteria</taxon>
        <taxon>Pseudomonadati</taxon>
        <taxon>Bacteroidota</taxon>
        <taxon>Cytophagia</taxon>
        <taxon>Cytophagales</taxon>
        <taxon>Chryseotaleaceae</taxon>
        <taxon>Dawidia</taxon>
    </lineage>
</organism>
<reference evidence="1 2" key="1">
    <citation type="submission" date="2021-05" db="EMBL/GenBank/DDBJ databases">
        <title>A Polyphasic approach of four new species of the genus Ohtaekwangia: Ohtaekwangia histidinii sp. nov., Ohtaekwangia cretensis sp. nov., Ohtaekwangia indiensis sp. nov., Ohtaekwangia reichenbachii sp. nov. from diverse environment.</title>
        <authorList>
            <person name="Octaviana S."/>
        </authorList>
    </citation>
    <scope>NUCLEOTIDE SEQUENCE [LARGE SCALE GENOMIC DNA]</scope>
    <source>
        <strain evidence="1 2">PWU5</strain>
    </source>
</reference>
<dbReference type="InterPro" id="IPR017101">
    <property type="entry name" value="P-loop_ATP/GTP-bd_All4644_prd"/>
</dbReference>
<dbReference type="EMBL" id="JAHESE010000001">
    <property type="protein sequence ID" value="MBT1707235.1"/>
    <property type="molecule type" value="Genomic_DNA"/>
</dbReference>
<dbReference type="PIRSF" id="PIRSF037081">
    <property type="entry name" value="P-loop_All4644_prd"/>
    <property type="match status" value="1"/>
</dbReference>
<dbReference type="PANTHER" id="PTHR12083">
    <property type="entry name" value="BIFUNCTIONAL POLYNUCLEOTIDE PHOSPHATASE/KINASE"/>
    <property type="match status" value="1"/>
</dbReference>
<accession>A0AAP2GTE0</accession>
<dbReference type="GO" id="GO:0046404">
    <property type="term" value="F:ATP-dependent polydeoxyribonucleotide 5'-hydroxyl-kinase activity"/>
    <property type="evidence" value="ECO:0007669"/>
    <property type="project" value="TreeGrafter"/>
</dbReference>
<evidence type="ECO:0000313" key="2">
    <source>
        <dbReference type="Proteomes" id="UP001319080"/>
    </source>
</evidence>
<comment type="caution">
    <text evidence="1">The sequence shown here is derived from an EMBL/GenBank/DDBJ whole genome shotgun (WGS) entry which is preliminary data.</text>
</comment>
<dbReference type="PANTHER" id="PTHR12083:SF9">
    <property type="entry name" value="BIFUNCTIONAL POLYNUCLEOTIDE PHOSPHATASE_KINASE"/>
    <property type="match status" value="1"/>
</dbReference>
<dbReference type="InterPro" id="IPR027417">
    <property type="entry name" value="P-loop_NTPase"/>
</dbReference>
<dbReference type="Proteomes" id="UP001319080">
    <property type="component" value="Unassembled WGS sequence"/>
</dbReference>
<keyword evidence="1" id="KW-0547">Nucleotide-binding</keyword>
<dbReference type="GO" id="GO:0006281">
    <property type="term" value="P:DNA repair"/>
    <property type="evidence" value="ECO:0007669"/>
    <property type="project" value="TreeGrafter"/>
</dbReference>
<dbReference type="GO" id="GO:0003690">
    <property type="term" value="F:double-stranded DNA binding"/>
    <property type="evidence" value="ECO:0007669"/>
    <property type="project" value="TreeGrafter"/>
</dbReference>
<dbReference type="GO" id="GO:0005524">
    <property type="term" value="F:ATP binding"/>
    <property type="evidence" value="ECO:0007669"/>
    <property type="project" value="UniProtKB-KW"/>
</dbReference>
<name>A0AAP2GTE0_9BACT</name>